<reference evidence="2 3" key="1">
    <citation type="journal article" date="2010" name="Stand. Genomic Sci.">
        <title>Complete genome sequence of Desulfarculus baarsii type strain (2st14).</title>
        <authorList>
            <person name="Sun H."/>
            <person name="Spring S."/>
            <person name="Lapidus A."/>
            <person name="Davenport K."/>
            <person name="Del Rio T.G."/>
            <person name="Tice H."/>
            <person name="Nolan M."/>
            <person name="Copeland A."/>
            <person name="Cheng J.F."/>
            <person name="Lucas S."/>
            <person name="Tapia R."/>
            <person name="Goodwin L."/>
            <person name="Pitluck S."/>
            <person name="Ivanova N."/>
            <person name="Pagani I."/>
            <person name="Mavromatis K."/>
            <person name="Ovchinnikova G."/>
            <person name="Pati A."/>
            <person name="Chen A."/>
            <person name="Palaniappan K."/>
            <person name="Hauser L."/>
            <person name="Chang Y.J."/>
            <person name="Jeffries C.D."/>
            <person name="Detter J.C."/>
            <person name="Han C."/>
            <person name="Rohde M."/>
            <person name="Brambilla E."/>
            <person name="Goker M."/>
            <person name="Woyke T."/>
            <person name="Bristow J."/>
            <person name="Eisen J.A."/>
            <person name="Markowitz V."/>
            <person name="Hugenholtz P."/>
            <person name="Kyrpides N.C."/>
            <person name="Klenk H.P."/>
            <person name="Land M."/>
        </authorList>
    </citation>
    <scope>NUCLEOTIDE SEQUENCE [LARGE SCALE GENOMIC DNA]</scope>
    <source>
        <strain evidence="3">ATCC 33931 / DSM 2075 / LMG 7858 / VKM B-1802 / 2st14</strain>
    </source>
</reference>
<feature type="transmembrane region" description="Helical" evidence="1">
    <location>
        <begin position="162"/>
        <end position="182"/>
    </location>
</feature>
<dbReference type="KEGG" id="dbr:Deba_0126"/>
<dbReference type="eggNOG" id="ENOG5032S1Y">
    <property type="taxonomic scope" value="Bacteria"/>
</dbReference>
<accession>E1QDI6</accession>
<dbReference type="EMBL" id="CP002085">
    <property type="protein sequence ID" value="ADK83505.1"/>
    <property type="molecule type" value="Genomic_DNA"/>
</dbReference>
<sequence length="197" mass="21099">MGTLTNVDQTESARAMTQTSLGKTTAIRFMLASMLFFAMGTIEGLMHPTKFAFQEFYAFVLGLEPRHIKPFFGNFVSKIHVHVALVGWATTGLMGLFYFAAEAVKGGNRYRAPLCLGNLVLQVMGVLTLAIGFHLVGVVAIPSGFSEGSPEFRAIAGGVKQVVVVGGAMLLVSCLLFIHNVGKTLLSPSEKLTQQTG</sequence>
<keyword evidence="1" id="KW-1133">Transmembrane helix</keyword>
<evidence type="ECO:0008006" key="4">
    <source>
        <dbReference type="Google" id="ProtNLM"/>
    </source>
</evidence>
<dbReference type="STRING" id="644282.Deba_0126"/>
<dbReference type="AlphaFoldDB" id="E1QDI6"/>
<evidence type="ECO:0000313" key="2">
    <source>
        <dbReference type="EMBL" id="ADK83505.1"/>
    </source>
</evidence>
<keyword evidence="1" id="KW-0472">Membrane</keyword>
<keyword evidence="1" id="KW-0812">Transmembrane</keyword>
<protein>
    <recommendedName>
        <fullName evidence="4">Cytochrome-c oxidase</fullName>
    </recommendedName>
</protein>
<dbReference type="HOGENOM" id="CLU_1577013_0_0_7"/>
<feature type="transmembrane region" description="Helical" evidence="1">
    <location>
        <begin position="79"/>
        <end position="99"/>
    </location>
</feature>
<feature type="transmembrane region" description="Helical" evidence="1">
    <location>
        <begin position="119"/>
        <end position="141"/>
    </location>
</feature>
<dbReference type="InterPro" id="IPR036927">
    <property type="entry name" value="Cyt_c_oxase-like_su1_sf"/>
</dbReference>
<name>E1QDI6_DESB2</name>
<gene>
    <name evidence="2" type="ordered locus">Deba_0126</name>
</gene>
<dbReference type="Gene3D" id="1.20.210.10">
    <property type="entry name" value="Cytochrome c oxidase-like, subunit I domain"/>
    <property type="match status" value="1"/>
</dbReference>
<dbReference type="Proteomes" id="UP000009047">
    <property type="component" value="Chromosome"/>
</dbReference>
<keyword evidence="3" id="KW-1185">Reference proteome</keyword>
<organism evidence="2 3">
    <name type="scientific">Desulfarculus baarsii (strain ATCC 33931 / DSM 2075 / LMG 7858 / VKM B-1802 / 2st14)</name>
    <dbReference type="NCBI Taxonomy" id="644282"/>
    <lineage>
        <taxon>Bacteria</taxon>
        <taxon>Pseudomonadati</taxon>
        <taxon>Thermodesulfobacteriota</taxon>
        <taxon>Desulfarculia</taxon>
        <taxon>Desulfarculales</taxon>
        <taxon>Desulfarculaceae</taxon>
        <taxon>Desulfarculus</taxon>
    </lineage>
</organism>
<evidence type="ECO:0000256" key="1">
    <source>
        <dbReference type="SAM" id="Phobius"/>
    </source>
</evidence>
<feature type="transmembrane region" description="Helical" evidence="1">
    <location>
        <begin position="26"/>
        <end position="46"/>
    </location>
</feature>
<proteinExistence type="predicted"/>
<dbReference type="SUPFAM" id="SSF81442">
    <property type="entry name" value="Cytochrome c oxidase subunit I-like"/>
    <property type="match status" value="1"/>
</dbReference>
<evidence type="ECO:0000313" key="3">
    <source>
        <dbReference type="Proteomes" id="UP000009047"/>
    </source>
</evidence>